<evidence type="ECO:0000256" key="4">
    <source>
        <dbReference type="SAM" id="MobiDB-lite"/>
    </source>
</evidence>
<dbReference type="Proteomes" id="UP000276899">
    <property type="component" value="Chromosome"/>
</dbReference>
<evidence type="ECO:0000313" key="7">
    <source>
        <dbReference type="Proteomes" id="UP000276899"/>
    </source>
</evidence>
<feature type="region of interest" description="Disordered" evidence="4">
    <location>
        <begin position="431"/>
        <end position="462"/>
    </location>
</feature>
<dbReference type="Gene3D" id="3.40.50.1820">
    <property type="entry name" value="alpha/beta hydrolase"/>
    <property type="match status" value="1"/>
</dbReference>
<dbReference type="STRING" id="1278298.GCA_000428685_01023"/>
<dbReference type="InterPro" id="IPR050309">
    <property type="entry name" value="Type-B_Carboxylest/Lipase"/>
</dbReference>
<evidence type="ECO:0000259" key="5">
    <source>
        <dbReference type="Pfam" id="PF00135"/>
    </source>
</evidence>
<dbReference type="AlphaFoldDB" id="A0A3S4WF92"/>
<feature type="region of interest" description="Disordered" evidence="4">
    <location>
        <begin position="545"/>
        <end position="588"/>
    </location>
</feature>
<feature type="region of interest" description="Disordered" evidence="4">
    <location>
        <begin position="1"/>
        <end position="23"/>
    </location>
</feature>
<sequence>MTDPSSAVATPIALPAGEPGPRVDAPCGSVRGLWRDVSHAGRRARFTRSAAFYGIPYAQAPVGRRRLMAPVRAETWSGELDATVPGPTPQRESAFEDPAIPEPTMLGQGILNLNVFTPAPGREAGLPVYVWIHGGGWISGSHNSPWYDGAAFNRDGVVTVSVAYRLGFEGYGWVEGSDAPDNRGVLDQVMALEWVRENIASFGGDPSRVTVGGQSAGGGNAMILLGVPRAAGLLHGVISESGAVPRRDAATAQRHSRDLAAAIGVEASLEGFCSVPYEEVFTATFRLDEQGSLPDDDGAGAAGPDPVAAARRAIMGVPTAPAFVPVVDGEVIPEPIEQALAAGAGAEAPVLVGSTTHEFTVAGLAYEEVMAGRDAHQVLVEAGMGPELAERYAAAHPEHADAPHLLLGDLISDSTFHMPLVDWLERRERTAAAGEPGTAGGVDAADEPDGPSGAGEPGGAGAAGRAARSWAYEFARPGPLGMATHCMELPFAFDCLAHPYCERTLGDRRPGDEALAEAMHADWVRFITTGDPGWEDWGQRGLGRRYGDARGAAPEGSTRAAAAGSGANTEADTAADTTGAGAGEPEEAVIEDLPVFAVEREILYLRAGQGRDERAYA</sequence>
<dbReference type="InterPro" id="IPR029058">
    <property type="entry name" value="AB_hydrolase_fold"/>
</dbReference>
<proteinExistence type="inferred from homology"/>
<evidence type="ECO:0000256" key="3">
    <source>
        <dbReference type="RuleBase" id="RU361235"/>
    </source>
</evidence>
<feature type="domain" description="Carboxylesterase type B" evidence="5">
    <location>
        <begin position="21"/>
        <end position="364"/>
    </location>
</feature>
<dbReference type="InterPro" id="IPR019826">
    <property type="entry name" value="Carboxylesterase_B_AS"/>
</dbReference>
<dbReference type="EMBL" id="LR134363">
    <property type="protein sequence ID" value="VEG73606.1"/>
    <property type="molecule type" value="Genomic_DNA"/>
</dbReference>
<dbReference type="GO" id="GO:0016787">
    <property type="term" value="F:hydrolase activity"/>
    <property type="evidence" value="ECO:0007669"/>
    <property type="project" value="UniProtKB-KW"/>
</dbReference>
<keyword evidence="2 3" id="KW-0378">Hydrolase</keyword>
<dbReference type="PANTHER" id="PTHR11559">
    <property type="entry name" value="CARBOXYLESTERASE"/>
    <property type="match status" value="1"/>
</dbReference>
<accession>A0A3S4WF92</accession>
<gene>
    <name evidence="6" type="ORF">NCTC11923_00215</name>
</gene>
<dbReference type="KEGG" id="asla:NCTC11923_00215"/>
<protein>
    <recommendedName>
        <fullName evidence="3">Carboxylic ester hydrolase</fullName>
        <ecNumber evidence="3">3.1.1.-</ecNumber>
    </recommendedName>
</protein>
<feature type="compositionally biased region" description="Gly residues" evidence="4">
    <location>
        <begin position="452"/>
        <end position="462"/>
    </location>
</feature>
<organism evidence="6 7">
    <name type="scientific">Actinomyces slackii</name>
    <dbReference type="NCBI Taxonomy" id="52774"/>
    <lineage>
        <taxon>Bacteria</taxon>
        <taxon>Bacillati</taxon>
        <taxon>Actinomycetota</taxon>
        <taxon>Actinomycetes</taxon>
        <taxon>Actinomycetales</taxon>
        <taxon>Actinomycetaceae</taxon>
        <taxon>Actinomyces</taxon>
    </lineage>
</organism>
<dbReference type="PROSITE" id="PS00122">
    <property type="entry name" value="CARBOXYLESTERASE_B_1"/>
    <property type="match status" value="1"/>
</dbReference>
<name>A0A3S4WF92_9ACTO</name>
<evidence type="ECO:0000256" key="2">
    <source>
        <dbReference type="ARBA" id="ARBA00022801"/>
    </source>
</evidence>
<feature type="compositionally biased region" description="Low complexity" evidence="4">
    <location>
        <begin position="555"/>
        <end position="579"/>
    </location>
</feature>
<dbReference type="EC" id="3.1.1.-" evidence="3"/>
<dbReference type="RefSeq" id="WP_051281403.1">
    <property type="nucleotide sequence ID" value="NZ_LR134363.1"/>
</dbReference>
<evidence type="ECO:0000256" key="1">
    <source>
        <dbReference type="ARBA" id="ARBA00005964"/>
    </source>
</evidence>
<comment type="similarity">
    <text evidence="1 3">Belongs to the type-B carboxylesterase/lipase family.</text>
</comment>
<reference evidence="6 7" key="1">
    <citation type="submission" date="2018-12" db="EMBL/GenBank/DDBJ databases">
        <authorList>
            <consortium name="Pathogen Informatics"/>
        </authorList>
    </citation>
    <scope>NUCLEOTIDE SEQUENCE [LARGE SCALE GENOMIC DNA]</scope>
    <source>
        <strain evidence="6 7">NCTC11923</strain>
    </source>
</reference>
<dbReference type="InterPro" id="IPR002018">
    <property type="entry name" value="CarbesteraseB"/>
</dbReference>
<dbReference type="SUPFAM" id="SSF53474">
    <property type="entry name" value="alpha/beta-Hydrolases"/>
    <property type="match status" value="1"/>
</dbReference>
<keyword evidence="7" id="KW-1185">Reference proteome</keyword>
<evidence type="ECO:0000313" key="6">
    <source>
        <dbReference type="EMBL" id="VEG73606.1"/>
    </source>
</evidence>
<dbReference type="Pfam" id="PF00135">
    <property type="entry name" value="COesterase"/>
    <property type="match status" value="1"/>
</dbReference>